<feature type="domain" description="GHMP kinase N-terminal" evidence="12">
    <location>
        <begin position="65"/>
        <end position="148"/>
    </location>
</feature>
<keyword evidence="9 11" id="KW-0418">Kinase</keyword>
<sequence>MSICIRSPASIANLGPGFDIMSLAITEPYDDVYVEIGHNGNDYIKFVGDYLHYLPSDYKSTTMYPVIEEFRRITGLDFKVRITVRKGIKPASGLGSSGADAAALTYALNKLLGTNLDSKSLIRIAALGETAAAGVPHMDNVAASLLGGLVIINPVTGDFVKVEVPSNYWIVVVLAGSKVSTGEMRKLLPSAIDMRDFKNNSAYASMLIYSLITNNREILSRALMGDSIVEPIRIKFYPHYGIIKETLLKVGAIGVALSGAGPSLFGVFDSEPPRDRIDELLRKSGLRDYVLIITKPTNTGTREVPCNQLNT</sequence>
<evidence type="ECO:0000256" key="3">
    <source>
        <dbReference type="ARBA" id="ARBA00012078"/>
    </source>
</evidence>
<reference evidence="15" key="2">
    <citation type="submission" date="2020-09" db="EMBL/GenBank/DDBJ databases">
        <authorList>
            <person name="Sun Q."/>
            <person name="Ohkuma M."/>
        </authorList>
    </citation>
    <scope>NUCLEOTIDE SEQUENCE</scope>
    <source>
        <strain evidence="15">JCM 11219</strain>
    </source>
</reference>
<dbReference type="PANTHER" id="PTHR20861">
    <property type="entry name" value="HOMOSERINE/4-DIPHOSPHOCYTIDYL-2-C-METHYL-D-ERYTHRITOL KINASE"/>
    <property type="match status" value="1"/>
</dbReference>
<dbReference type="Proteomes" id="UP000657075">
    <property type="component" value="Unassembled WGS sequence"/>
</dbReference>
<reference evidence="15" key="1">
    <citation type="journal article" date="2014" name="Int. J. Syst. Evol. Microbiol.">
        <title>Complete genome sequence of Corynebacterium casei LMG S-19264T (=DSM 44701T), isolated from a smear-ripened cheese.</title>
        <authorList>
            <consortium name="US DOE Joint Genome Institute (JGI-PGF)"/>
            <person name="Walter F."/>
            <person name="Albersmeier A."/>
            <person name="Kalinowski J."/>
            <person name="Ruckert C."/>
        </authorList>
    </citation>
    <scope>NUCLEOTIDE SEQUENCE</scope>
    <source>
        <strain evidence="15">JCM 11219</strain>
    </source>
</reference>
<evidence type="ECO:0000256" key="11">
    <source>
        <dbReference type="HAMAP-Rule" id="MF_00384"/>
    </source>
</evidence>
<evidence type="ECO:0000256" key="8">
    <source>
        <dbReference type="ARBA" id="ARBA00022741"/>
    </source>
</evidence>
<dbReference type="Gene3D" id="3.30.70.890">
    <property type="entry name" value="GHMP kinase, C-terminal domain"/>
    <property type="match status" value="1"/>
</dbReference>
<dbReference type="GO" id="GO:0004413">
    <property type="term" value="F:homoserine kinase activity"/>
    <property type="evidence" value="ECO:0007669"/>
    <property type="project" value="UniProtKB-UniRule"/>
</dbReference>
<reference evidence="14" key="4">
    <citation type="journal article" date="2023" name="Microbiol. Resour. Announc.">
        <title>Complete Genome Sequence of Vulcanisaeta souniana Strain IC-059, a Hyperthermophilic Archaeon Isolated from Hot Spring Water in Japan.</title>
        <authorList>
            <person name="Kato S."/>
            <person name="Itoh T."/>
            <person name="Wu L."/>
            <person name="Ma J."/>
            <person name="Ohkuma M."/>
        </authorList>
    </citation>
    <scope>NUCLEOTIDE SEQUENCE</scope>
    <source>
        <strain evidence="14">JCM 11219</strain>
    </source>
</reference>
<dbReference type="InterPro" id="IPR006204">
    <property type="entry name" value="GHMP_kinase_N_dom"/>
</dbReference>
<comment type="pathway">
    <text evidence="1 11">Amino-acid biosynthesis; L-threonine biosynthesis; L-threonine from L-aspartate: step 4/5.</text>
</comment>
<keyword evidence="10 11" id="KW-0067">ATP-binding</keyword>
<dbReference type="Proteomes" id="UP001060771">
    <property type="component" value="Chromosome"/>
</dbReference>
<evidence type="ECO:0000259" key="12">
    <source>
        <dbReference type="Pfam" id="PF00288"/>
    </source>
</evidence>
<dbReference type="GO" id="GO:0009088">
    <property type="term" value="P:threonine biosynthetic process"/>
    <property type="evidence" value="ECO:0007669"/>
    <property type="project" value="UniProtKB-UniRule"/>
</dbReference>
<dbReference type="GO" id="GO:0005737">
    <property type="term" value="C:cytoplasm"/>
    <property type="evidence" value="ECO:0007669"/>
    <property type="project" value="UniProtKB-SubCell"/>
</dbReference>
<dbReference type="GeneID" id="76206082"/>
<feature type="domain" description="GHMP kinase C-terminal" evidence="13">
    <location>
        <begin position="214"/>
        <end position="277"/>
    </location>
</feature>
<dbReference type="HAMAP" id="MF_00384">
    <property type="entry name" value="Homoser_kinase"/>
    <property type="match status" value="1"/>
</dbReference>
<evidence type="ECO:0000313" key="17">
    <source>
        <dbReference type="Proteomes" id="UP001060771"/>
    </source>
</evidence>
<dbReference type="AlphaFoldDB" id="A0A830E5G1"/>
<reference evidence="17" key="3">
    <citation type="submission" date="2022-09" db="EMBL/GenBank/DDBJ databases">
        <title>Complete genome sequence of Vulcanisaeta souniana.</title>
        <authorList>
            <person name="Kato S."/>
            <person name="Itoh T."/>
            <person name="Ohkuma M."/>
        </authorList>
    </citation>
    <scope>NUCLEOTIDE SEQUENCE [LARGE SCALE GENOMIC DNA]</scope>
    <source>
        <strain evidence="17">JCM 11219</strain>
    </source>
</reference>
<dbReference type="PRINTS" id="PR00958">
    <property type="entry name" value="HOMSERKINASE"/>
</dbReference>
<dbReference type="InterPro" id="IPR006203">
    <property type="entry name" value="GHMP_knse_ATP-bd_CS"/>
</dbReference>
<keyword evidence="6 11" id="KW-0808">Transferase</keyword>
<keyword evidence="17" id="KW-1185">Reference proteome</keyword>
<comment type="subcellular location">
    <subcellularLocation>
        <location evidence="11">Cytoplasm</location>
    </subcellularLocation>
</comment>
<dbReference type="EC" id="2.7.1.39" evidence="3 11"/>
<evidence type="ECO:0000256" key="1">
    <source>
        <dbReference type="ARBA" id="ARBA00005015"/>
    </source>
</evidence>
<keyword evidence="5 11" id="KW-0028">Amino-acid biosynthesis</keyword>
<comment type="function">
    <text evidence="11">Catalyzes the ATP-dependent phosphorylation of L-homoserine to L-homoserine phosphate.</text>
</comment>
<dbReference type="SUPFAM" id="SSF55060">
    <property type="entry name" value="GHMP Kinase, C-terminal domain"/>
    <property type="match status" value="1"/>
</dbReference>
<dbReference type="InterPro" id="IPR014721">
    <property type="entry name" value="Ribsml_uS5_D2-typ_fold_subgr"/>
</dbReference>
<evidence type="ECO:0000313" key="15">
    <source>
        <dbReference type="EMBL" id="GGI73134.1"/>
    </source>
</evidence>
<name>A0A830E5G1_9CREN</name>
<dbReference type="InterPro" id="IPR036554">
    <property type="entry name" value="GHMP_kinase_C_sf"/>
</dbReference>
<keyword evidence="11" id="KW-0963">Cytoplasm</keyword>
<dbReference type="OrthoDB" id="28273at2157"/>
<dbReference type="PROSITE" id="PS00627">
    <property type="entry name" value="GHMP_KINASES_ATP"/>
    <property type="match status" value="1"/>
</dbReference>
<dbReference type="PIRSF" id="PIRSF000676">
    <property type="entry name" value="Homoser_kin"/>
    <property type="match status" value="1"/>
</dbReference>
<comment type="catalytic activity">
    <reaction evidence="11">
        <text>L-homoserine + ATP = O-phospho-L-homoserine + ADP + H(+)</text>
        <dbReference type="Rhea" id="RHEA:13985"/>
        <dbReference type="ChEBI" id="CHEBI:15378"/>
        <dbReference type="ChEBI" id="CHEBI:30616"/>
        <dbReference type="ChEBI" id="CHEBI:57476"/>
        <dbReference type="ChEBI" id="CHEBI:57590"/>
        <dbReference type="ChEBI" id="CHEBI:456216"/>
        <dbReference type="EC" id="2.7.1.39"/>
    </reaction>
</comment>
<dbReference type="NCBIfam" id="TIGR00191">
    <property type="entry name" value="thrB"/>
    <property type="match status" value="1"/>
</dbReference>
<evidence type="ECO:0000256" key="5">
    <source>
        <dbReference type="ARBA" id="ARBA00022605"/>
    </source>
</evidence>
<comment type="similarity">
    <text evidence="2 11">Belongs to the GHMP kinase family. Homoserine kinase subfamily.</text>
</comment>
<protein>
    <recommendedName>
        <fullName evidence="4 11">Homoserine kinase</fullName>
        <shortName evidence="11">HK</shortName>
        <shortName evidence="11">HSK</shortName>
        <ecNumber evidence="3 11">2.7.1.39</ecNumber>
    </recommendedName>
</protein>
<keyword evidence="7 11" id="KW-0791">Threonine biosynthesis</keyword>
<evidence type="ECO:0000256" key="7">
    <source>
        <dbReference type="ARBA" id="ARBA00022697"/>
    </source>
</evidence>
<dbReference type="RefSeq" id="WP_054843326.1">
    <property type="nucleotide sequence ID" value="NZ_AP026830.1"/>
</dbReference>
<evidence type="ECO:0000256" key="2">
    <source>
        <dbReference type="ARBA" id="ARBA00007370"/>
    </source>
</evidence>
<dbReference type="EMBL" id="BMNM01000002">
    <property type="protein sequence ID" value="GGI73134.1"/>
    <property type="molecule type" value="Genomic_DNA"/>
</dbReference>
<dbReference type="GO" id="GO:0005524">
    <property type="term" value="F:ATP binding"/>
    <property type="evidence" value="ECO:0007669"/>
    <property type="project" value="UniProtKB-UniRule"/>
</dbReference>
<dbReference type="Pfam" id="PF08544">
    <property type="entry name" value="GHMP_kinases_C"/>
    <property type="match status" value="1"/>
</dbReference>
<evidence type="ECO:0000313" key="16">
    <source>
        <dbReference type="Proteomes" id="UP000657075"/>
    </source>
</evidence>
<organism evidence="15 16">
    <name type="scientific">Vulcanisaeta souniana JCM 11219</name>
    <dbReference type="NCBI Taxonomy" id="1293586"/>
    <lineage>
        <taxon>Archaea</taxon>
        <taxon>Thermoproteota</taxon>
        <taxon>Thermoprotei</taxon>
        <taxon>Thermoproteales</taxon>
        <taxon>Thermoproteaceae</taxon>
        <taxon>Vulcanisaeta</taxon>
    </lineage>
</organism>
<evidence type="ECO:0000256" key="4">
    <source>
        <dbReference type="ARBA" id="ARBA00017858"/>
    </source>
</evidence>
<evidence type="ECO:0000256" key="10">
    <source>
        <dbReference type="ARBA" id="ARBA00022840"/>
    </source>
</evidence>
<dbReference type="PANTHER" id="PTHR20861:SF1">
    <property type="entry name" value="HOMOSERINE KINASE"/>
    <property type="match status" value="1"/>
</dbReference>
<accession>A0A830E5G1</accession>
<dbReference type="Pfam" id="PF00288">
    <property type="entry name" value="GHMP_kinases_N"/>
    <property type="match status" value="1"/>
</dbReference>
<evidence type="ECO:0000256" key="6">
    <source>
        <dbReference type="ARBA" id="ARBA00022679"/>
    </source>
</evidence>
<dbReference type="InterPro" id="IPR013750">
    <property type="entry name" value="GHMP_kinase_C_dom"/>
</dbReference>
<dbReference type="SUPFAM" id="SSF54211">
    <property type="entry name" value="Ribosomal protein S5 domain 2-like"/>
    <property type="match status" value="1"/>
</dbReference>
<evidence type="ECO:0000256" key="9">
    <source>
        <dbReference type="ARBA" id="ARBA00022777"/>
    </source>
</evidence>
<proteinExistence type="inferred from homology"/>
<dbReference type="InterPro" id="IPR000870">
    <property type="entry name" value="Homoserine_kinase"/>
</dbReference>
<evidence type="ECO:0000313" key="14">
    <source>
        <dbReference type="EMBL" id="BDR91433.1"/>
    </source>
</evidence>
<dbReference type="EMBL" id="AP026830">
    <property type="protein sequence ID" value="BDR91433.1"/>
    <property type="molecule type" value="Genomic_DNA"/>
</dbReference>
<keyword evidence="8 11" id="KW-0547">Nucleotide-binding</keyword>
<dbReference type="Gene3D" id="3.30.230.10">
    <property type="match status" value="1"/>
</dbReference>
<feature type="binding site" evidence="11">
    <location>
        <begin position="89"/>
        <end position="99"/>
    </location>
    <ligand>
        <name>ATP</name>
        <dbReference type="ChEBI" id="CHEBI:30616"/>
    </ligand>
</feature>
<dbReference type="UniPathway" id="UPA00050">
    <property type="reaction ID" value="UER00064"/>
</dbReference>
<dbReference type="InterPro" id="IPR020568">
    <property type="entry name" value="Ribosomal_Su5_D2-typ_SF"/>
</dbReference>
<evidence type="ECO:0000259" key="13">
    <source>
        <dbReference type="Pfam" id="PF08544"/>
    </source>
</evidence>
<dbReference type="NCBIfam" id="NF002288">
    <property type="entry name" value="PRK01212.1-4"/>
    <property type="match status" value="1"/>
</dbReference>
<gene>
    <name evidence="11" type="primary">thrB</name>
    <name evidence="15" type="ORF">GCM10007112_07480</name>
    <name evidence="14" type="ORF">Vsou_05260</name>
</gene>